<feature type="compositionally biased region" description="Polar residues" evidence="1">
    <location>
        <begin position="36"/>
        <end position="52"/>
    </location>
</feature>
<organism evidence="2">
    <name type="scientific">Craspedostauros australis</name>
    <dbReference type="NCBI Taxonomy" id="1486917"/>
    <lineage>
        <taxon>Eukaryota</taxon>
        <taxon>Sar</taxon>
        <taxon>Stramenopiles</taxon>
        <taxon>Ochrophyta</taxon>
        <taxon>Bacillariophyta</taxon>
        <taxon>Bacillariophyceae</taxon>
        <taxon>Bacillariophycidae</taxon>
        <taxon>Naviculales</taxon>
        <taxon>Naviculaceae</taxon>
        <taxon>Craspedostauros</taxon>
    </lineage>
</organism>
<reference evidence="2" key="1">
    <citation type="submission" date="2021-01" db="EMBL/GenBank/DDBJ databases">
        <authorList>
            <person name="Corre E."/>
            <person name="Pelletier E."/>
            <person name="Niang G."/>
            <person name="Scheremetjew M."/>
            <person name="Finn R."/>
            <person name="Kale V."/>
            <person name="Holt S."/>
            <person name="Cochrane G."/>
            <person name="Meng A."/>
            <person name="Brown T."/>
            <person name="Cohen L."/>
        </authorList>
    </citation>
    <scope>NUCLEOTIDE SEQUENCE</scope>
    <source>
        <strain evidence="2">CCMP3328</strain>
    </source>
</reference>
<gene>
    <name evidence="2" type="ORF">CAUS1442_LOCUS10088</name>
</gene>
<feature type="region of interest" description="Disordered" evidence="1">
    <location>
        <begin position="36"/>
        <end position="61"/>
    </location>
</feature>
<dbReference type="AlphaFoldDB" id="A0A7R9WYB1"/>
<proteinExistence type="predicted"/>
<evidence type="ECO:0000313" key="2">
    <source>
        <dbReference type="EMBL" id="CAD8337960.1"/>
    </source>
</evidence>
<evidence type="ECO:0000256" key="1">
    <source>
        <dbReference type="SAM" id="MobiDB-lite"/>
    </source>
</evidence>
<protein>
    <submittedName>
        <fullName evidence="2">Uncharacterized protein</fullName>
    </submittedName>
</protein>
<accession>A0A7R9WYB1</accession>
<sequence>MGTREWNSSWSSCSALAGVFERGLLAPVPILQGRDTWTNRAPRTSATNNSKNDTNDERERKRWRAKQSTFCILPVVPRFHSCLFWCADCTPSLSLPSLAFSASD</sequence>
<name>A0A7R9WYB1_9STRA</name>
<dbReference type="EMBL" id="HBEF01016139">
    <property type="protein sequence ID" value="CAD8337960.1"/>
    <property type="molecule type" value="Transcribed_RNA"/>
</dbReference>